<evidence type="ECO:0000313" key="1">
    <source>
        <dbReference type="EMBL" id="AKZ60417.1"/>
    </source>
</evidence>
<proteinExistence type="predicted"/>
<protein>
    <submittedName>
        <fullName evidence="1">Uncharacterized protein</fullName>
    </submittedName>
</protein>
<name>A0A0K2B5U2_STRA7</name>
<evidence type="ECO:0000313" key="2">
    <source>
        <dbReference type="Proteomes" id="UP000061018"/>
    </source>
</evidence>
<organism evidence="1 2">
    <name type="scientific">Streptomyces ambofaciens (strain ATCC 23877 / 3486 / DSM 40053 / JCM 4204 / NBRC 12836 / NRRL B-2516)</name>
    <dbReference type="NCBI Taxonomy" id="278992"/>
    <lineage>
        <taxon>Bacteria</taxon>
        <taxon>Bacillati</taxon>
        <taxon>Actinomycetota</taxon>
        <taxon>Actinomycetes</taxon>
        <taxon>Kitasatosporales</taxon>
        <taxon>Streptomycetaceae</taxon>
        <taxon>Streptomyces</taxon>
    </lineage>
</organism>
<dbReference type="AlphaFoldDB" id="A0A0K2B5U2"/>
<gene>
    <name evidence="1" type="ORF">SAM23877_7376</name>
</gene>
<dbReference type="KEGG" id="samb:SAM23877_7376"/>
<reference evidence="2" key="1">
    <citation type="journal article" date="2015" name="J. Biotechnol.">
        <title>Complete genome sequence of Streptomyces ambofaciens ATCC 23877, the spiramycin producer.</title>
        <authorList>
            <person name="Thibessard A."/>
            <person name="Haas D."/>
            <person name="Gerbaud C."/>
            <person name="Aigle B."/>
            <person name="Lautru S."/>
            <person name="Pernodet J.L."/>
            <person name="Leblond P."/>
        </authorList>
    </citation>
    <scope>NUCLEOTIDE SEQUENCE [LARGE SCALE GENOMIC DNA]</scope>
    <source>
        <strain evidence="2">ATCC 23877 / 3486 / DSM 40053 / JCM 4204 / NBRC 12836 / NRRL B-2516</strain>
    </source>
</reference>
<sequence>MAADITVRMTISHLLLPGAEPRPTAQRLTAAVLKTLR</sequence>
<accession>A0A0K2B5U2</accession>
<dbReference type="Proteomes" id="UP000061018">
    <property type="component" value="Chromosome"/>
</dbReference>
<dbReference type="STRING" id="1889.SAM40697_6639"/>
<dbReference type="EMBL" id="CP012382">
    <property type="protein sequence ID" value="AKZ60417.1"/>
    <property type="molecule type" value="Genomic_DNA"/>
</dbReference>